<proteinExistence type="predicted"/>
<dbReference type="InterPro" id="IPR007077">
    <property type="entry name" value="TfoX_C"/>
</dbReference>
<dbReference type="PANTHER" id="PTHR36121:SF1">
    <property type="entry name" value="PROTEIN SXY"/>
    <property type="match status" value="1"/>
</dbReference>
<sequence length="84" mass="9421">MTRLRDLRNLGPRSEEWLALVDVREPGRLAELGAVEVFRRLRDAAVPGLSLNALWAMEGALTDTDWRNLPPGRKEELLAELAEG</sequence>
<dbReference type="Gene3D" id="1.10.150.20">
    <property type="entry name" value="5' to 3' exonuclease, C-terminal subdomain"/>
    <property type="match status" value="1"/>
</dbReference>
<dbReference type="PANTHER" id="PTHR36121">
    <property type="entry name" value="PROTEIN SXY"/>
    <property type="match status" value="1"/>
</dbReference>
<accession>A0A1M4EBY4</accession>
<dbReference type="AlphaFoldDB" id="A0A1M4EBY4"/>
<dbReference type="InterPro" id="IPR047525">
    <property type="entry name" value="TfoX-like"/>
</dbReference>
<gene>
    <name evidence="2" type="ORF">BN4615_P5792</name>
</gene>
<protein>
    <submittedName>
        <fullName evidence="2">DNA transformation protein TfoX</fullName>
    </submittedName>
</protein>
<feature type="domain" description="TfoX C-terminal" evidence="1">
    <location>
        <begin position="2"/>
        <end position="80"/>
    </location>
</feature>
<dbReference type="Pfam" id="PF04994">
    <property type="entry name" value="TfoX_C"/>
    <property type="match status" value="1"/>
</dbReference>
<organism evidence="2">
    <name type="scientific">Nonomuraea gerenzanensis</name>
    <dbReference type="NCBI Taxonomy" id="93944"/>
    <lineage>
        <taxon>Bacteria</taxon>
        <taxon>Bacillati</taxon>
        <taxon>Actinomycetota</taxon>
        <taxon>Actinomycetes</taxon>
        <taxon>Streptosporangiales</taxon>
        <taxon>Streptosporangiaceae</taxon>
        <taxon>Nonomuraea</taxon>
    </lineage>
</organism>
<evidence type="ECO:0000313" key="2">
    <source>
        <dbReference type="EMBL" id="SBO96276.1"/>
    </source>
</evidence>
<evidence type="ECO:0000259" key="1">
    <source>
        <dbReference type="Pfam" id="PF04994"/>
    </source>
</evidence>
<dbReference type="RefSeq" id="WP_225275593.1">
    <property type="nucleotide sequence ID" value="NZ_CP084058.1"/>
</dbReference>
<dbReference type="EMBL" id="LT559118">
    <property type="protein sequence ID" value="SBO96276.1"/>
    <property type="molecule type" value="Genomic_DNA"/>
</dbReference>
<name>A0A1M4EBY4_9ACTN</name>
<reference evidence="2" key="1">
    <citation type="submission" date="2016-04" db="EMBL/GenBank/DDBJ databases">
        <authorList>
            <person name="Evans L.H."/>
            <person name="Alamgir A."/>
            <person name="Owens N."/>
            <person name="Weber N.D."/>
            <person name="Virtaneva K."/>
            <person name="Barbian K."/>
            <person name="Babar A."/>
            <person name="Rosenke K."/>
        </authorList>
    </citation>
    <scope>NUCLEOTIDE SEQUENCE</scope>
    <source>
        <strain evidence="2">Nono1</strain>
    </source>
</reference>